<evidence type="ECO:0000313" key="2">
    <source>
        <dbReference type="Proteomes" id="UP000663722"/>
    </source>
</evidence>
<reference evidence="1" key="1">
    <citation type="journal article" date="2021" name="Microb. Physiol.">
        <title>Proteogenomic Insights into the Physiology of Marine, Sulfate-Reducing, Filamentous Desulfonema limicola and Desulfonema magnum.</title>
        <authorList>
            <person name="Schnaars V."/>
            <person name="Wohlbrand L."/>
            <person name="Scheve S."/>
            <person name="Hinrichs C."/>
            <person name="Reinhardt R."/>
            <person name="Rabus R."/>
        </authorList>
    </citation>
    <scope>NUCLEOTIDE SEQUENCE</scope>
    <source>
        <strain evidence="1">4be13</strain>
    </source>
</reference>
<dbReference type="KEGG" id="dmm:dnm_024580"/>
<sequence>MTARAADTAETTGKGRCFFPFLILFPCTFGSITKQQNPSESATAKTAINNKFSILKLFF</sequence>
<accession>A0A975BIQ0</accession>
<organism evidence="1 2">
    <name type="scientific">Desulfonema magnum</name>
    <dbReference type="NCBI Taxonomy" id="45655"/>
    <lineage>
        <taxon>Bacteria</taxon>
        <taxon>Pseudomonadati</taxon>
        <taxon>Thermodesulfobacteriota</taxon>
        <taxon>Desulfobacteria</taxon>
        <taxon>Desulfobacterales</taxon>
        <taxon>Desulfococcaceae</taxon>
        <taxon>Desulfonema</taxon>
    </lineage>
</organism>
<keyword evidence="2" id="KW-1185">Reference proteome</keyword>
<dbReference type="Proteomes" id="UP000663722">
    <property type="component" value="Chromosome"/>
</dbReference>
<gene>
    <name evidence="1" type="ORF">dnm_024580</name>
</gene>
<evidence type="ECO:0000313" key="1">
    <source>
        <dbReference type="EMBL" id="QTA86434.1"/>
    </source>
</evidence>
<name>A0A975BIQ0_9BACT</name>
<dbReference type="EMBL" id="CP061800">
    <property type="protein sequence ID" value="QTA86434.1"/>
    <property type="molecule type" value="Genomic_DNA"/>
</dbReference>
<protein>
    <submittedName>
        <fullName evidence="1">Uncharacterized protein</fullName>
    </submittedName>
</protein>
<proteinExistence type="predicted"/>
<dbReference type="AlphaFoldDB" id="A0A975BIQ0"/>